<name>A0A3E0W9Z4_9MICO</name>
<dbReference type="InterPro" id="IPR003691">
    <property type="entry name" value="FluC"/>
</dbReference>
<sequence>MTDPRRDDEPPMRRELPFDSDVEVDDDDVPVDSHSGGPVGRPAHHRPALLLAVGIGGAAGTLARYLLQQAVMPWQGLPVITVGINLLGAFLLGLLLESLMRAGGDHGSRRVLRLLLGTGVLGGFTSYSALSVDTVTLLHAGEVGLAVLYALGTVVVGAVASVLGIAAGAAGYRRVPGGGPTIRRTEGRS</sequence>
<comment type="function">
    <text evidence="9 10">Fluoride-specific ion channel. Important for reducing fluoride concentration in the cell, thus reducing its toxicity.</text>
</comment>
<comment type="similarity">
    <text evidence="7 10">Belongs to the fluoride channel Fluc/FEX (TC 1.A.43) family.</text>
</comment>
<feature type="binding site" evidence="10">
    <location>
        <position position="122"/>
    </location>
    <ligand>
        <name>Na(+)</name>
        <dbReference type="ChEBI" id="CHEBI:29101"/>
        <note>structural</note>
    </ligand>
</feature>
<feature type="binding site" evidence="10">
    <location>
        <position position="125"/>
    </location>
    <ligand>
        <name>Na(+)</name>
        <dbReference type="ChEBI" id="CHEBI:29101"/>
        <note>structural</note>
    </ligand>
</feature>
<dbReference type="GO" id="GO:0062054">
    <property type="term" value="F:fluoride channel activity"/>
    <property type="evidence" value="ECO:0007669"/>
    <property type="project" value="UniProtKB-UniRule"/>
</dbReference>
<keyword evidence="2 10" id="KW-1003">Cell membrane</keyword>
<keyword evidence="10" id="KW-0813">Transport</keyword>
<dbReference type="Pfam" id="PF02537">
    <property type="entry name" value="CRCB"/>
    <property type="match status" value="1"/>
</dbReference>
<feature type="transmembrane region" description="Helical" evidence="10">
    <location>
        <begin position="79"/>
        <end position="99"/>
    </location>
</feature>
<dbReference type="GO" id="GO:0046872">
    <property type="term" value="F:metal ion binding"/>
    <property type="evidence" value="ECO:0007669"/>
    <property type="project" value="UniProtKB-KW"/>
</dbReference>
<dbReference type="AlphaFoldDB" id="A0A3E0W9Z4"/>
<comment type="catalytic activity">
    <reaction evidence="8">
        <text>fluoride(in) = fluoride(out)</text>
        <dbReference type="Rhea" id="RHEA:76159"/>
        <dbReference type="ChEBI" id="CHEBI:17051"/>
    </reaction>
    <physiologicalReaction direction="left-to-right" evidence="8">
        <dbReference type="Rhea" id="RHEA:76160"/>
    </physiologicalReaction>
</comment>
<feature type="region of interest" description="Disordered" evidence="11">
    <location>
        <begin position="1"/>
        <end position="42"/>
    </location>
</feature>
<dbReference type="PANTHER" id="PTHR28259:SF1">
    <property type="entry name" value="FLUORIDE EXPORT PROTEIN 1-RELATED"/>
    <property type="match status" value="1"/>
</dbReference>
<feature type="transmembrane region" description="Helical" evidence="10">
    <location>
        <begin position="143"/>
        <end position="166"/>
    </location>
</feature>
<feature type="transmembrane region" description="Helical" evidence="10">
    <location>
        <begin position="48"/>
        <end position="67"/>
    </location>
</feature>
<feature type="transmembrane region" description="Helical" evidence="10">
    <location>
        <begin position="111"/>
        <end position="131"/>
    </location>
</feature>
<dbReference type="EMBL" id="NBXE01000022">
    <property type="protein sequence ID" value="RFA26943.1"/>
    <property type="molecule type" value="Genomic_DNA"/>
</dbReference>
<evidence type="ECO:0000256" key="10">
    <source>
        <dbReference type="HAMAP-Rule" id="MF_00454"/>
    </source>
</evidence>
<evidence type="ECO:0000256" key="9">
    <source>
        <dbReference type="ARBA" id="ARBA00049940"/>
    </source>
</evidence>
<evidence type="ECO:0000256" key="7">
    <source>
        <dbReference type="ARBA" id="ARBA00035120"/>
    </source>
</evidence>
<reference evidence="12 13" key="1">
    <citation type="submission" date="2017-04" db="EMBL/GenBank/DDBJ databases">
        <title>Comparative genome analysis of Subtercola boreus.</title>
        <authorList>
            <person name="Cho Y.-J."/>
            <person name="Cho A."/>
            <person name="Kim O.-S."/>
            <person name="Lee J.-I."/>
        </authorList>
    </citation>
    <scope>NUCLEOTIDE SEQUENCE [LARGE SCALE GENOMIC DNA]</scope>
    <source>
        <strain evidence="12 13">P28004</strain>
    </source>
</reference>
<dbReference type="Proteomes" id="UP000257080">
    <property type="component" value="Unassembled WGS sequence"/>
</dbReference>
<accession>A0A3E0W9Z4</accession>
<feature type="compositionally biased region" description="Acidic residues" evidence="11">
    <location>
        <begin position="18"/>
        <end position="30"/>
    </location>
</feature>
<keyword evidence="10" id="KW-0406">Ion transport</keyword>
<evidence type="ECO:0000313" key="13">
    <source>
        <dbReference type="Proteomes" id="UP000257080"/>
    </source>
</evidence>
<keyword evidence="6 10" id="KW-0407">Ion channel</keyword>
<dbReference type="RefSeq" id="WP_116418702.1">
    <property type="nucleotide sequence ID" value="NZ_NBXC01000017.1"/>
</dbReference>
<evidence type="ECO:0000256" key="11">
    <source>
        <dbReference type="SAM" id="MobiDB-lite"/>
    </source>
</evidence>
<protein>
    <recommendedName>
        <fullName evidence="10">Fluoride-specific ion channel FluC</fullName>
    </recommendedName>
</protein>
<gene>
    <name evidence="10" type="primary">fluC</name>
    <name evidence="10" type="synonym">crcB</name>
    <name evidence="12" type="ORF">B7R25_09375</name>
</gene>
<keyword evidence="3 10" id="KW-0812">Transmembrane</keyword>
<comment type="caution">
    <text evidence="12">The sequence shown here is derived from an EMBL/GenBank/DDBJ whole genome shotgun (WGS) entry which is preliminary data.</text>
</comment>
<dbReference type="GO" id="GO:0005886">
    <property type="term" value="C:plasma membrane"/>
    <property type="evidence" value="ECO:0007669"/>
    <property type="project" value="UniProtKB-SubCell"/>
</dbReference>
<comment type="subcellular location">
    <subcellularLocation>
        <location evidence="1 10">Cell membrane</location>
        <topology evidence="1 10">Multi-pass membrane protein</topology>
    </subcellularLocation>
</comment>
<dbReference type="HAMAP" id="MF_00454">
    <property type="entry name" value="FluC"/>
    <property type="match status" value="1"/>
</dbReference>
<keyword evidence="10" id="KW-0915">Sodium</keyword>
<evidence type="ECO:0000256" key="2">
    <source>
        <dbReference type="ARBA" id="ARBA00022475"/>
    </source>
</evidence>
<evidence type="ECO:0000256" key="3">
    <source>
        <dbReference type="ARBA" id="ARBA00022692"/>
    </source>
</evidence>
<evidence type="ECO:0000256" key="1">
    <source>
        <dbReference type="ARBA" id="ARBA00004651"/>
    </source>
</evidence>
<dbReference type="PANTHER" id="PTHR28259">
    <property type="entry name" value="FLUORIDE EXPORT PROTEIN 1-RELATED"/>
    <property type="match status" value="1"/>
</dbReference>
<evidence type="ECO:0000256" key="6">
    <source>
        <dbReference type="ARBA" id="ARBA00023303"/>
    </source>
</evidence>
<keyword evidence="10" id="KW-0479">Metal-binding</keyword>
<evidence type="ECO:0000313" key="12">
    <source>
        <dbReference type="EMBL" id="RFA26943.1"/>
    </source>
</evidence>
<comment type="activity regulation">
    <text evidence="10">Na(+) is not transported, but it plays an essential structural role and its presence is essential for fluoride channel function.</text>
</comment>
<feature type="compositionally biased region" description="Basic and acidic residues" evidence="11">
    <location>
        <begin position="1"/>
        <end position="17"/>
    </location>
</feature>
<evidence type="ECO:0000256" key="4">
    <source>
        <dbReference type="ARBA" id="ARBA00022989"/>
    </source>
</evidence>
<dbReference type="GO" id="GO:0140114">
    <property type="term" value="P:cellular detoxification of fluoride"/>
    <property type="evidence" value="ECO:0007669"/>
    <property type="project" value="UniProtKB-UniRule"/>
</dbReference>
<evidence type="ECO:0000256" key="5">
    <source>
        <dbReference type="ARBA" id="ARBA00023136"/>
    </source>
</evidence>
<keyword evidence="5 10" id="KW-0472">Membrane</keyword>
<keyword evidence="4 10" id="KW-1133">Transmembrane helix</keyword>
<proteinExistence type="inferred from homology"/>
<organism evidence="12 13">
    <name type="scientific">Subtercola boreus</name>
    <dbReference type="NCBI Taxonomy" id="120213"/>
    <lineage>
        <taxon>Bacteria</taxon>
        <taxon>Bacillati</taxon>
        <taxon>Actinomycetota</taxon>
        <taxon>Actinomycetes</taxon>
        <taxon>Micrococcales</taxon>
        <taxon>Microbacteriaceae</taxon>
        <taxon>Subtercola</taxon>
    </lineage>
</organism>
<evidence type="ECO:0000256" key="8">
    <source>
        <dbReference type="ARBA" id="ARBA00035585"/>
    </source>
</evidence>